<sequence length="130" mass="14425">MAKVDLHNGEQVIDTSLDNVVIIQMLECIVGGRSLDVTNFKPSVIQAGHIIIRDKQNEKEYKPMPVNEDNSAYEALPENHEIVGVAYSSALTRKPFMTIMVRGTVNQVASPYPVTDAIKTALPLIRFTQD</sequence>
<proteinExistence type="predicted"/>
<dbReference type="EMBL" id="BK015752">
    <property type="protein sequence ID" value="DAE23387.1"/>
    <property type="molecule type" value="Genomic_DNA"/>
</dbReference>
<accession>A0A8S5QX02</accession>
<protein>
    <submittedName>
        <fullName evidence="1">Uncharacterized protein</fullName>
    </submittedName>
</protein>
<organism evidence="1">
    <name type="scientific">Myoviridae sp. ctcPl3</name>
    <dbReference type="NCBI Taxonomy" id="2826669"/>
    <lineage>
        <taxon>Viruses</taxon>
        <taxon>Duplodnaviria</taxon>
        <taxon>Heunggongvirae</taxon>
        <taxon>Uroviricota</taxon>
        <taxon>Caudoviricetes</taxon>
    </lineage>
</organism>
<name>A0A8S5QX02_9CAUD</name>
<reference evidence="1" key="1">
    <citation type="journal article" date="2021" name="Proc. Natl. Acad. Sci. U.S.A.">
        <title>A Catalog of Tens of Thousands of Viruses from Human Metagenomes Reveals Hidden Associations with Chronic Diseases.</title>
        <authorList>
            <person name="Tisza M.J."/>
            <person name="Buck C.B."/>
        </authorList>
    </citation>
    <scope>NUCLEOTIDE SEQUENCE</scope>
    <source>
        <strain evidence="1">CtcPl3</strain>
    </source>
</reference>
<evidence type="ECO:0000313" key="1">
    <source>
        <dbReference type="EMBL" id="DAE23387.1"/>
    </source>
</evidence>